<proteinExistence type="inferred from homology"/>
<sequence length="205" mass="23468">MVKSTTLLRRIKRLIKRNKALLKNIVGFGGTYVGAELTQQTLFKKVWRDDKDPNYDTAAFARYTFFGVAWYPIIYHHWYRWLDGRFIGTSLAVITKKSLIDQFVMEPPLLASFYIGMSIMEGKEDILQECSEKYLTTFMSGCAFWLPAMAFNFWVVPSSWRVISGYSLNADLLPTYFKSPLAQSGNNIYSNDGCIPNPGPSLRIV</sequence>
<comment type="subcellular location">
    <subcellularLocation>
        <location evidence="1">Membrane</location>
        <topology evidence="1">Multi-pass membrane protein</topology>
    </subcellularLocation>
</comment>
<dbReference type="PANTHER" id="PTHR11266:SF85">
    <property type="entry name" value="MPV17-LIKE PROTEIN"/>
    <property type="match status" value="1"/>
</dbReference>
<keyword evidence="3 6" id="KW-0812">Transmembrane</keyword>
<keyword evidence="8" id="KW-1185">Reference proteome</keyword>
<dbReference type="PANTHER" id="PTHR11266">
    <property type="entry name" value="PEROXISOMAL MEMBRANE PROTEIN 2, PXMP2 MPV17"/>
    <property type="match status" value="1"/>
</dbReference>
<evidence type="ECO:0000256" key="1">
    <source>
        <dbReference type="ARBA" id="ARBA00004141"/>
    </source>
</evidence>
<evidence type="ECO:0000313" key="8">
    <source>
        <dbReference type="Proteomes" id="UP001292094"/>
    </source>
</evidence>
<comment type="caution">
    <text evidence="7">The sequence shown here is derived from an EMBL/GenBank/DDBJ whole genome shotgun (WGS) entry which is preliminary data.</text>
</comment>
<dbReference type="AlphaFoldDB" id="A0AAE1NZR3"/>
<reference evidence="7" key="1">
    <citation type="submission" date="2023-11" db="EMBL/GenBank/DDBJ databases">
        <title>Genome assemblies of two species of porcelain crab, Petrolisthes cinctipes and Petrolisthes manimaculis (Anomura: Porcellanidae).</title>
        <authorList>
            <person name="Angst P."/>
        </authorList>
    </citation>
    <scope>NUCLEOTIDE SEQUENCE</scope>
    <source>
        <strain evidence="7">PB745_02</strain>
        <tissue evidence="7">Gill</tissue>
    </source>
</reference>
<dbReference type="EMBL" id="JAWZYT010003511">
    <property type="protein sequence ID" value="KAK4298057.1"/>
    <property type="molecule type" value="Genomic_DNA"/>
</dbReference>
<comment type="similarity">
    <text evidence="2 6">Belongs to the peroxisomal membrane protein PXMP2/4 family.</text>
</comment>
<organism evidence="7 8">
    <name type="scientific">Petrolisthes manimaculis</name>
    <dbReference type="NCBI Taxonomy" id="1843537"/>
    <lineage>
        <taxon>Eukaryota</taxon>
        <taxon>Metazoa</taxon>
        <taxon>Ecdysozoa</taxon>
        <taxon>Arthropoda</taxon>
        <taxon>Crustacea</taxon>
        <taxon>Multicrustacea</taxon>
        <taxon>Malacostraca</taxon>
        <taxon>Eumalacostraca</taxon>
        <taxon>Eucarida</taxon>
        <taxon>Decapoda</taxon>
        <taxon>Pleocyemata</taxon>
        <taxon>Anomura</taxon>
        <taxon>Galatheoidea</taxon>
        <taxon>Porcellanidae</taxon>
        <taxon>Petrolisthes</taxon>
    </lineage>
</organism>
<protein>
    <recommendedName>
        <fullName evidence="9">Mpv17-like protein</fullName>
    </recommendedName>
</protein>
<dbReference type="GO" id="GO:0016020">
    <property type="term" value="C:membrane"/>
    <property type="evidence" value="ECO:0007669"/>
    <property type="project" value="UniProtKB-SubCell"/>
</dbReference>
<keyword evidence="5 6" id="KW-0472">Membrane</keyword>
<gene>
    <name evidence="7" type="ORF">Pmani_029574</name>
</gene>
<dbReference type="GO" id="GO:0005739">
    <property type="term" value="C:mitochondrion"/>
    <property type="evidence" value="ECO:0007669"/>
    <property type="project" value="TreeGrafter"/>
</dbReference>
<dbReference type="Proteomes" id="UP001292094">
    <property type="component" value="Unassembled WGS sequence"/>
</dbReference>
<evidence type="ECO:0000256" key="5">
    <source>
        <dbReference type="ARBA" id="ARBA00023136"/>
    </source>
</evidence>
<feature type="transmembrane region" description="Helical" evidence="6">
    <location>
        <begin position="21"/>
        <end position="39"/>
    </location>
</feature>
<evidence type="ECO:0008006" key="9">
    <source>
        <dbReference type="Google" id="ProtNLM"/>
    </source>
</evidence>
<evidence type="ECO:0000256" key="2">
    <source>
        <dbReference type="ARBA" id="ARBA00006824"/>
    </source>
</evidence>
<name>A0AAE1NZR3_9EUCA</name>
<accession>A0AAE1NZR3</accession>
<feature type="transmembrane region" description="Helical" evidence="6">
    <location>
        <begin position="137"/>
        <end position="156"/>
    </location>
</feature>
<evidence type="ECO:0000313" key="7">
    <source>
        <dbReference type="EMBL" id="KAK4298057.1"/>
    </source>
</evidence>
<evidence type="ECO:0000256" key="6">
    <source>
        <dbReference type="RuleBase" id="RU363053"/>
    </source>
</evidence>
<evidence type="ECO:0000256" key="3">
    <source>
        <dbReference type="ARBA" id="ARBA00022692"/>
    </source>
</evidence>
<keyword evidence="4 6" id="KW-1133">Transmembrane helix</keyword>
<dbReference type="InterPro" id="IPR007248">
    <property type="entry name" value="Mpv17_PMP22"/>
</dbReference>
<feature type="transmembrane region" description="Helical" evidence="6">
    <location>
        <begin position="59"/>
        <end position="78"/>
    </location>
</feature>
<dbReference type="Pfam" id="PF04117">
    <property type="entry name" value="Mpv17_PMP22"/>
    <property type="match status" value="1"/>
</dbReference>
<evidence type="ECO:0000256" key="4">
    <source>
        <dbReference type="ARBA" id="ARBA00022989"/>
    </source>
</evidence>